<dbReference type="Gene3D" id="2.60.40.1120">
    <property type="entry name" value="Carboxypeptidase-like, regulatory domain"/>
    <property type="match status" value="1"/>
</dbReference>
<evidence type="ECO:0000256" key="7">
    <source>
        <dbReference type="ARBA" id="ARBA00023237"/>
    </source>
</evidence>
<dbReference type="Pfam" id="PF13715">
    <property type="entry name" value="CarbopepD_reg_2"/>
    <property type="match status" value="1"/>
</dbReference>
<dbReference type="InterPro" id="IPR023997">
    <property type="entry name" value="TonB-dep_OMP_SusC/RagA_CS"/>
</dbReference>
<keyword evidence="13" id="KW-0675">Receptor</keyword>
<keyword evidence="14" id="KW-1185">Reference proteome</keyword>
<reference evidence="13 14" key="1">
    <citation type="submission" date="2017-12" db="EMBL/GenBank/DDBJ databases">
        <title>Genomic Encyclopedia of Type Strains, Phase III (KMG-III): the genomes of soil and plant-associated and newly described type strains.</title>
        <authorList>
            <person name="Whitman W."/>
        </authorList>
    </citation>
    <scope>NUCLEOTIDE SEQUENCE [LARGE SCALE GENOMIC DNA]</scope>
    <source>
        <strain evidence="13 14">LP43</strain>
    </source>
</reference>
<proteinExistence type="inferred from homology"/>
<evidence type="ECO:0000313" key="13">
    <source>
        <dbReference type="EMBL" id="PKV76097.1"/>
    </source>
</evidence>
<dbReference type="AlphaFoldDB" id="A0A2N3V397"/>
<feature type="domain" description="TonB-dependent receptor plug" evidence="12">
    <location>
        <begin position="233"/>
        <end position="348"/>
    </location>
</feature>
<evidence type="ECO:0000259" key="12">
    <source>
        <dbReference type="Pfam" id="PF07715"/>
    </source>
</evidence>
<evidence type="ECO:0000259" key="11">
    <source>
        <dbReference type="Pfam" id="PF00593"/>
    </source>
</evidence>
<dbReference type="InterPro" id="IPR012910">
    <property type="entry name" value="Plug_dom"/>
</dbReference>
<dbReference type="InterPro" id="IPR008969">
    <property type="entry name" value="CarboxyPept-like_regulatory"/>
</dbReference>
<keyword evidence="5 9" id="KW-0798">TonB box</keyword>
<comment type="caution">
    <text evidence="13">The sequence shown here is derived from an EMBL/GenBank/DDBJ whole genome shotgun (WGS) entry which is preliminary data.</text>
</comment>
<evidence type="ECO:0000313" key="14">
    <source>
        <dbReference type="Proteomes" id="UP000233782"/>
    </source>
</evidence>
<dbReference type="NCBIfam" id="TIGR04056">
    <property type="entry name" value="OMP_RagA_SusC"/>
    <property type="match status" value="1"/>
</dbReference>
<feature type="signal peptide" evidence="10">
    <location>
        <begin position="1"/>
        <end position="29"/>
    </location>
</feature>
<accession>A0A2N3V397</accession>
<dbReference type="InterPro" id="IPR000531">
    <property type="entry name" value="Beta-barrel_TonB"/>
</dbReference>
<evidence type="ECO:0000256" key="10">
    <source>
        <dbReference type="SAM" id="SignalP"/>
    </source>
</evidence>
<evidence type="ECO:0000256" key="2">
    <source>
        <dbReference type="ARBA" id="ARBA00022448"/>
    </source>
</evidence>
<gene>
    <name evidence="13" type="ORF">BD749_1047</name>
</gene>
<protein>
    <submittedName>
        <fullName evidence="13">Iron complex outermembrane receptor protein</fullName>
    </submittedName>
</protein>
<comment type="subcellular location">
    <subcellularLocation>
        <location evidence="1 8">Cell outer membrane</location>
        <topology evidence="1 8">Multi-pass membrane protein</topology>
    </subcellularLocation>
</comment>
<dbReference type="Pfam" id="PF07715">
    <property type="entry name" value="Plug"/>
    <property type="match status" value="1"/>
</dbReference>
<dbReference type="FunFam" id="2.170.130.10:FF:000008">
    <property type="entry name" value="SusC/RagA family TonB-linked outer membrane protein"/>
    <property type="match status" value="1"/>
</dbReference>
<comment type="similarity">
    <text evidence="8 9">Belongs to the TonB-dependent receptor family.</text>
</comment>
<evidence type="ECO:0000256" key="4">
    <source>
        <dbReference type="ARBA" id="ARBA00022692"/>
    </source>
</evidence>
<dbReference type="RefSeq" id="WP_101443263.1">
    <property type="nucleotide sequence ID" value="NZ_PJMU01000001.1"/>
</dbReference>
<evidence type="ECO:0000256" key="5">
    <source>
        <dbReference type="ARBA" id="ARBA00023077"/>
    </source>
</evidence>
<keyword evidence="2 8" id="KW-0813">Transport</keyword>
<dbReference type="InterPro" id="IPR023996">
    <property type="entry name" value="TonB-dep_OMP_SusC/RagA"/>
</dbReference>
<dbReference type="Gene3D" id="2.170.130.10">
    <property type="entry name" value="TonB-dependent receptor, plug domain"/>
    <property type="match status" value="1"/>
</dbReference>
<keyword evidence="4 8" id="KW-0812">Transmembrane</keyword>
<dbReference type="Pfam" id="PF00593">
    <property type="entry name" value="TonB_dep_Rec_b-barrel"/>
    <property type="match status" value="1"/>
</dbReference>
<feature type="chain" id="PRO_5014852755" evidence="10">
    <location>
        <begin position="30"/>
        <end position="1098"/>
    </location>
</feature>
<evidence type="ECO:0000256" key="6">
    <source>
        <dbReference type="ARBA" id="ARBA00023136"/>
    </source>
</evidence>
<sequence length="1098" mass="120607">MSNKSTKRLGSLGLAVALCCFQVPGTAQGYPGPGPNLAVNHTSGQALTAKSLKDLLNDLKNTHGIQFSYQASLADDLQLIVQEPKSGVQNVDEFLGTTLASNNLAYKKVRGVYIISKAAQPAPATTTAAAIPSPSAKVRQDQAVSGRVTDENGSALPGVTVVLKGTTRGTATNANGEFTLPAPAEGGTLVFSYIGYATQEVVIGGQTNISITMRTDARALQEVVVVGYGTQERKDVTGAVTTISEEDFQDGQVTTAEQLITGKVAGVQITSNGGAPGAGSRIRIRGGASLNASNDPLIVIDGVPIDNQTIAGSANPLNFINPDDIASMNILKDASATAIYGSRASNGVIIITTKRGQTGQKTRVNFSTLHSLSTNTKQVDVMDADEFRRTVIARGNQEQINLLGTENTNWQDQIYRNAYTTDNNVSVSGAVKELPYRVSLGYLNQDGVLKTSSFERVTGSIKLTPTFLDNHLSVDVNWKGALTNSRFAEEGAIGAAVGFDPTQPVYSENNFGGYFEWLDPTDRRPITIATRNPLSMLEQRRNEGEARRSIGNIQLDYKFHFLPELRANLNVGYDKSDSEGNNNAPVTLASESFEGGSFQRFEEKRTNKLLDYYMNYTNDFEGLRSRIDVTGGYSYQDWVTERPAFPLLRENGDVRRAAAPFPFKTQNTLVSFFGRVNYALMDRYILTATVRRDGSSRFRDGQKWGTFPSLAFAWRINEEAFLRDNPVVSDLKLRVGYGVTGQQDVGNDFPYLARYTSSDSAAMYQIGNQYYLLLRPEGYDANLKWEETKTWNAGIDFGFLNNRLYGSLDAFQRNTKDLLSVVPVPAGTNLTNLLLTNVGSIESKGLEAVLNYVVVDRENFTWSVGINGSVIRNKITKLNTVDEDNSVGVPTGGIAGATGRNIQVHTVGYAPNTFYVYKQVYGQDGRPIEGLYADLNQDGIINEQDKYRYKNPNARLFSGFNTQLNYNNWSLGLLMRGNFNNYVYNNVHSNTGAYEVTSVSNWLSNMSRNVNETGFNIRQYESDYYIENASFVRMENISLGYNFGRIMNDRAALRLNANIQNAFVITDYKGLDPEIASGIDNNFYPRPRVFSLGLNLEL</sequence>
<evidence type="ECO:0000256" key="9">
    <source>
        <dbReference type="RuleBase" id="RU003357"/>
    </source>
</evidence>
<dbReference type="Proteomes" id="UP000233782">
    <property type="component" value="Unassembled WGS sequence"/>
</dbReference>
<evidence type="ECO:0000256" key="3">
    <source>
        <dbReference type="ARBA" id="ARBA00022452"/>
    </source>
</evidence>
<keyword evidence="6 8" id="KW-0472">Membrane</keyword>
<dbReference type="GO" id="GO:0009279">
    <property type="term" value="C:cell outer membrane"/>
    <property type="evidence" value="ECO:0007669"/>
    <property type="project" value="UniProtKB-SubCell"/>
</dbReference>
<dbReference type="SUPFAM" id="SSF49464">
    <property type="entry name" value="Carboxypeptidase regulatory domain-like"/>
    <property type="match status" value="1"/>
</dbReference>
<organism evidence="13 14">
    <name type="scientific">Pontibacter ramchanderi</name>
    <dbReference type="NCBI Taxonomy" id="1179743"/>
    <lineage>
        <taxon>Bacteria</taxon>
        <taxon>Pseudomonadati</taxon>
        <taxon>Bacteroidota</taxon>
        <taxon>Cytophagia</taxon>
        <taxon>Cytophagales</taxon>
        <taxon>Hymenobacteraceae</taxon>
        <taxon>Pontibacter</taxon>
    </lineage>
</organism>
<dbReference type="EMBL" id="PJMU01000001">
    <property type="protein sequence ID" value="PKV76097.1"/>
    <property type="molecule type" value="Genomic_DNA"/>
</dbReference>
<dbReference type="Gene3D" id="2.40.170.20">
    <property type="entry name" value="TonB-dependent receptor, beta-barrel domain"/>
    <property type="match status" value="1"/>
</dbReference>
<evidence type="ECO:0000256" key="1">
    <source>
        <dbReference type="ARBA" id="ARBA00004571"/>
    </source>
</evidence>
<keyword evidence="3 8" id="KW-1134">Transmembrane beta strand</keyword>
<keyword evidence="7 8" id="KW-0998">Cell outer membrane</keyword>
<keyword evidence="10" id="KW-0732">Signal</keyword>
<evidence type="ECO:0000256" key="8">
    <source>
        <dbReference type="PROSITE-ProRule" id="PRU01360"/>
    </source>
</evidence>
<dbReference type="InterPro" id="IPR036942">
    <property type="entry name" value="Beta-barrel_TonB_sf"/>
</dbReference>
<feature type="domain" description="TonB-dependent receptor-like beta-barrel" evidence="11">
    <location>
        <begin position="510"/>
        <end position="1061"/>
    </location>
</feature>
<dbReference type="InterPro" id="IPR037066">
    <property type="entry name" value="Plug_dom_sf"/>
</dbReference>
<dbReference type="OrthoDB" id="9768177at2"/>
<dbReference type="SUPFAM" id="SSF56935">
    <property type="entry name" value="Porins"/>
    <property type="match status" value="1"/>
</dbReference>
<dbReference type="InterPro" id="IPR039426">
    <property type="entry name" value="TonB-dep_rcpt-like"/>
</dbReference>
<name>A0A2N3V397_9BACT</name>
<dbReference type="PROSITE" id="PS52016">
    <property type="entry name" value="TONB_DEPENDENT_REC_3"/>
    <property type="match status" value="1"/>
</dbReference>
<dbReference type="NCBIfam" id="TIGR04057">
    <property type="entry name" value="SusC_RagA_signa"/>
    <property type="match status" value="1"/>
</dbReference>